<reference evidence="2" key="2">
    <citation type="submission" date="2024-06" db="EMBL/GenBank/DDBJ databases">
        <authorList>
            <person name="Petrova K.O."/>
            <person name="Toshchakov S.V."/>
            <person name="Boltjanskaja Y.V."/>
            <person name="Kevbrin V.V."/>
        </authorList>
    </citation>
    <scope>NUCLEOTIDE SEQUENCE</scope>
    <source>
        <strain evidence="2">Z-710</strain>
    </source>
</reference>
<reference evidence="2" key="1">
    <citation type="journal article" date="2018" name="Antonie Van Leeuwenhoek">
        <title>Proteinivorax hydrogeniformans sp. nov., an anaerobic, haloalkaliphilic bacterium fermenting proteinaceous compounds with high hydrogen production.</title>
        <authorList>
            <person name="Boltyanskaya Y."/>
            <person name="Detkova E."/>
            <person name="Pimenov N."/>
            <person name="Kevbrin V."/>
        </authorList>
    </citation>
    <scope>NUCLEOTIDE SEQUENCE</scope>
    <source>
        <strain evidence="2">Z-710</strain>
    </source>
</reference>
<dbReference type="EMBL" id="CP159485">
    <property type="protein sequence ID" value="XCI29086.1"/>
    <property type="molecule type" value="Genomic_DNA"/>
</dbReference>
<sequence>MSISQQNLEKVVEKLTSFDKMYQIMRIIDPIKKKVLINKGGDIFTEKEESCYSFWTKNTVCQNCVSTRAYNEDDTIIKMEYTDDKVFMTTAVPVNIGHSKVVVELLKDVTKSMVLGEGELKDSIEMKFLLDKANLAVVTDELTKVYNKRYIMERLPVELLTTHISSEPLSIIMGDIDHFKNVNDTYGHSAGDYVLREFALRVKNNTRENKGWVARFGGEEFLICLPGTDKKEALKIADRVRRVVKEKEFSYKDINIKLTSSFGVVTAKEANISDYDHLIEAVDKNLYQAKQNGRDCVVG</sequence>
<dbReference type="AlphaFoldDB" id="A0AAU8HUM3"/>
<organism evidence="2">
    <name type="scientific">Proteinivorax hydrogeniformans</name>
    <dbReference type="NCBI Taxonomy" id="1826727"/>
    <lineage>
        <taxon>Bacteria</taxon>
        <taxon>Bacillati</taxon>
        <taxon>Bacillota</taxon>
        <taxon>Clostridia</taxon>
        <taxon>Eubacteriales</taxon>
        <taxon>Proteinivoracaceae</taxon>
        <taxon>Proteinivorax</taxon>
    </lineage>
</organism>
<feature type="domain" description="GGDEF" evidence="1">
    <location>
        <begin position="167"/>
        <end position="299"/>
    </location>
</feature>
<dbReference type="PANTHER" id="PTHR45138">
    <property type="entry name" value="REGULATORY COMPONENTS OF SENSORY TRANSDUCTION SYSTEM"/>
    <property type="match status" value="1"/>
</dbReference>
<dbReference type="EC" id="2.7.7.65" evidence="2"/>
<dbReference type="RefSeq" id="WP_353893635.1">
    <property type="nucleotide sequence ID" value="NZ_CP159485.1"/>
</dbReference>
<dbReference type="InterPro" id="IPR050469">
    <property type="entry name" value="Diguanylate_Cyclase"/>
</dbReference>
<dbReference type="InterPro" id="IPR000160">
    <property type="entry name" value="GGDEF_dom"/>
</dbReference>
<proteinExistence type="predicted"/>
<dbReference type="NCBIfam" id="TIGR00254">
    <property type="entry name" value="GGDEF"/>
    <property type="match status" value="1"/>
</dbReference>
<dbReference type="Pfam" id="PF00990">
    <property type="entry name" value="GGDEF"/>
    <property type="match status" value="1"/>
</dbReference>
<protein>
    <submittedName>
        <fullName evidence="2">GGDEF domain-containing protein</fullName>
        <ecNumber evidence="2">2.7.7.65</ecNumber>
    </submittedName>
</protein>
<accession>A0AAU8HUM3</accession>
<name>A0AAU8HUM3_9FIRM</name>
<dbReference type="Gene3D" id="3.30.70.270">
    <property type="match status" value="1"/>
</dbReference>
<dbReference type="CDD" id="cd01949">
    <property type="entry name" value="GGDEF"/>
    <property type="match status" value="1"/>
</dbReference>
<evidence type="ECO:0000313" key="2">
    <source>
        <dbReference type="EMBL" id="XCI29086.1"/>
    </source>
</evidence>
<dbReference type="SMART" id="SM00267">
    <property type="entry name" value="GGDEF"/>
    <property type="match status" value="1"/>
</dbReference>
<dbReference type="InterPro" id="IPR043128">
    <property type="entry name" value="Rev_trsase/Diguanyl_cyclase"/>
</dbReference>
<dbReference type="FunFam" id="3.30.70.270:FF:000001">
    <property type="entry name" value="Diguanylate cyclase domain protein"/>
    <property type="match status" value="1"/>
</dbReference>
<dbReference type="SUPFAM" id="SSF55073">
    <property type="entry name" value="Nucleotide cyclase"/>
    <property type="match status" value="1"/>
</dbReference>
<keyword evidence="2" id="KW-0548">Nucleotidyltransferase</keyword>
<dbReference type="InterPro" id="IPR029787">
    <property type="entry name" value="Nucleotide_cyclase"/>
</dbReference>
<dbReference type="PANTHER" id="PTHR45138:SF9">
    <property type="entry name" value="DIGUANYLATE CYCLASE DGCM-RELATED"/>
    <property type="match status" value="1"/>
</dbReference>
<gene>
    <name evidence="2" type="ORF">PRVXH_000387</name>
</gene>
<evidence type="ECO:0000259" key="1">
    <source>
        <dbReference type="PROSITE" id="PS50887"/>
    </source>
</evidence>
<dbReference type="PROSITE" id="PS50887">
    <property type="entry name" value="GGDEF"/>
    <property type="match status" value="1"/>
</dbReference>
<keyword evidence="2" id="KW-0808">Transferase</keyword>
<dbReference type="GO" id="GO:0052621">
    <property type="term" value="F:diguanylate cyclase activity"/>
    <property type="evidence" value="ECO:0007669"/>
    <property type="project" value="UniProtKB-EC"/>
</dbReference>